<evidence type="ECO:0000313" key="14">
    <source>
        <dbReference type="Proteomes" id="UP000050794"/>
    </source>
</evidence>
<dbReference type="Proteomes" id="UP000050794">
    <property type="component" value="Unassembled WGS sequence"/>
</dbReference>
<evidence type="ECO:0000313" key="15">
    <source>
        <dbReference type="WBParaSite" id="TCNE_0000899501-mRNA-1"/>
    </source>
</evidence>
<dbReference type="CDD" id="cd12212">
    <property type="entry name" value="Fis1"/>
    <property type="match status" value="1"/>
</dbReference>
<evidence type="ECO:0000313" key="13">
    <source>
        <dbReference type="EMBL" id="VDM40316.1"/>
    </source>
</evidence>
<evidence type="ECO:0000256" key="11">
    <source>
        <dbReference type="PIRNR" id="PIRNR008835"/>
    </source>
</evidence>
<keyword evidence="14" id="KW-1185">Reference proteome</keyword>
<evidence type="ECO:0000256" key="3">
    <source>
        <dbReference type="ARBA" id="ARBA00008937"/>
    </source>
</evidence>
<dbReference type="GO" id="GO:0005741">
    <property type="term" value="C:mitochondrial outer membrane"/>
    <property type="evidence" value="ECO:0007669"/>
    <property type="project" value="UniProtKB-SubCell"/>
</dbReference>
<reference evidence="15" key="1">
    <citation type="submission" date="2016-06" db="UniProtKB">
        <authorList>
            <consortium name="WormBaseParasite"/>
        </authorList>
    </citation>
    <scope>IDENTIFICATION</scope>
</reference>
<keyword evidence="6 11" id="KW-1000">Mitochondrion outer membrane</keyword>
<evidence type="ECO:0000256" key="8">
    <source>
        <dbReference type="ARBA" id="ARBA00023128"/>
    </source>
</evidence>
<comment type="subcellular location">
    <subcellularLocation>
        <location evidence="2">Mitochondrion outer membrane</location>
        <topology evidence="2">Single-pass membrane protein</topology>
    </subcellularLocation>
    <subcellularLocation>
        <location evidence="1">Peroxisome membrane</location>
        <topology evidence="1">Single-pass membrane protein</topology>
    </subcellularLocation>
</comment>
<keyword evidence="8 11" id="KW-0496">Mitochondrion</keyword>
<evidence type="ECO:0000256" key="1">
    <source>
        <dbReference type="ARBA" id="ARBA00004549"/>
    </source>
</evidence>
<dbReference type="InterPro" id="IPR028058">
    <property type="entry name" value="Fis1_TPR_N"/>
</dbReference>
<comment type="similarity">
    <text evidence="3 11">Belongs to the FIS1 family.</text>
</comment>
<dbReference type="PANTHER" id="PTHR13247">
    <property type="entry name" value="TETRATRICOPEPTIDE REPEAT PROTEIN 11 TPR REPEAT PROTEIN 11"/>
    <property type="match status" value="1"/>
</dbReference>
<reference evidence="13 14" key="2">
    <citation type="submission" date="2018-11" db="EMBL/GenBank/DDBJ databases">
        <authorList>
            <consortium name="Pathogen Informatics"/>
        </authorList>
    </citation>
    <scope>NUCLEOTIDE SEQUENCE [LARGE SCALE GENOMIC DNA]</scope>
</reference>
<dbReference type="GO" id="GO:0016559">
    <property type="term" value="P:peroxisome fission"/>
    <property type="evidence" value="ECO:0007669"/>
    <property type="project" value="TreeGrafter"/>
</dbReference>
<dbReference type="GO" id="GO:0000422">
    <property type="term" value="P:autophagy of mitochondrion"/>
    <property type="evidence" value="ECO:0007669"/>
    <property type="project" value="TreeGrafter"/>
</dbReference>
<accession>A0A183UKH5</accession>
<keyword evidence="9 11" id="KW-0472">Membrane</keyword>
<organism evidence="14 15">
    <name type="scientific">Toxocara canis</name>
    <name type="common">Canine roundworm</name>
    <dbReference type="NCBI Taxonomy" id="6265"/>
    <lineage>
        <taxon>Eukaryota</taxon>
        <taxon>Metazoa</taxon>
        <taxon>Ecdysozoa</taxon>
        <taxon>Nematoda</taxon>
        <taxon>Chromadorea</taxon>
        <taxon>Rhabditida</taxon>
        <taxon>Spirurina</taxon>
        <taxon>Ascaridomorpha</taxon>
        <taxon>Ascaridoidea</taxon>
        <taxon>Toxocaridae</taxon>
        <taxon>Toxocara</taxon>
    </lineage>
</organism>
<evidence type="ECO:0000256" key="7">
    <source>
        <dbReference type="ARBA" id="ARBA00022989"/>
    </source>
</evidence>
<proteinExistence type="inferred from homology"/>
<evidence type="ECO:0000256" key="9">
    <source>
        <dbReference type="ARBA" id="ARBA00023136"/>
    </source>
</evidence>
<dbReference type="GO" id="GO:0000266">
    <property type="term" value="P:mitochondrial fission"/>
    <property type="evidence" value="ECO:0007669"/>
    <property type="project" value="UniProtKB-UniRule"/>
</dbReference>
<evidence type="ECO:0000256" key="10">
    <source>
        <dbReference type="ARBA" id="ARBA00023140"/>
    </source>
</evidence>
<dbReference type="InterPro" id="IPR028061">
    <property type="entry name" value="Fis1_TPR_C"/>
</dbReference>
<dbReference type="InterPro" id="IPR033745">
    <property type="entry name" value="Fis1_cytosol"/>
</dbReference>
<dbReference type="InterPro" id="IPR016543">
    <property type="entry name" value="Fis1"/>
</dbReference>
<keyword evidence="7 12" id="KW-1133">Transmembrane helix</keyword>
<sequence length="158" mass="17433">MDVGTIVDETIEPAELMLTILFQRFAKVYLDQTARGSPSAVAVFSYAHALIKSNKEDVKKGIKLLEDLLRRDAEDVSKRDYIYYLAIAHTRLKEYDRALAYIDILLSAESHNRQAIELKDLIKKRMRNDGILGMAILGGGLAVVGGLVVAAIAAAKSK</sequence>
<gene>
    <name evidence="13" type="ORF">TCNE_LOCUS8995</name>
</gene>
<dbReference type="InterPro" id="IPR011990">
    <property type="entry name" value="TPR-like_helical_dom_sf"/>
</dbReference>
<evidence type="ECO:0000256" key="6">
    <source>
        <dbReference type="ARBA" id="ARBA00022787"/>
    </source>
</evidence>
<dbReference type="WBParaSite" id="TCNE_0000899501-mRNA-1">
    <property type="protein sequence ID" value="TCNE_0000899501-mRNA-1"/>
    <property type="gene ID" value="TCNE_0000899501"/>
</dbReference>
<dbReference type="Pfam" id="PF14852">
    <property type="entry name" value="Fis1_TPR_N"/>
    <property type="match status" value="1"/>
</dbReference>
<dbReference type="GO" id="GO:0005778">
    <property type="term" value="C:peroxisomal membrane"/>
    <property type="evidence" value="ECO:0007669"/>
    <property type="project" value="UniProtKB-SubCell"/>
</dbReference>
<keyword evidence="4 12" id="KW-0812">Transmembrane</keyword>
<name>A0A183UKH5_TOXCA</name>
<keyword evidence="5" id="KW-0053">Apoptosis</keyword>
<dbReference type="PANTHER" id="PTHR13247:SF0">
    <property type="entry name" value="MITOCHONDRIAL FISSION 1 PROTEIN"/>
    <property type="match status" value="1"/>
</dbReference>
<dbReference type="EMBL" id="UYWY01020048">
    <property type="protein sequence ID" value="VDM40316.1"/>
    <property type="molecule type" value="Genomic_DNA"/>
</dbReference>
<comment type="function">
    <text evidence="11">Involved in the fragmentation of the mitochondrial network and its perinuclear clustering.</text>
</comment>
<evidence type="ECO:0000256" key="12">
    <source>
        <dbReference type="SAM" id="Phobius"/>
    </source>
</evidence>
<dbReference type="Gene3D" id="1.25.40.10">
    <property type="entry name" value="Tetratricopeptide repeat domain"/>
    <property type="match status" value="1"/>
</dbReference>
<dbReference type="PIRSF" id="PIRSF008835">
    <property type="entry name" value="TPR_repeat_11_Fis1"/>
    <property type="match status" value="1"/>
</dbReference>
<dbReference type="AlphaFoldDB" id="A0A183UKH5"/>
<evidence type="ECO:0000256" key="4">
    <source>
        <dbReference type="ARBA" id="ARBA00022692"/>
    </source>
</evidence>
<dbReference type="FunFam" id="1.25.40.10:FF:000147">
    <property type="entry name" value="Mitochondrial fission 1 protein"/>
    <property type="match status" value="1"/>
</dbReference>
<comment type="domain">
    <text evidence="11">The C-terminus is required for mitochondrial localization, while the N-terminus is necessary for mitochondrial fission.</text>
</comment>
<dbReference type="GO" id="GO:0043653">
    <property type="term" value="P:mitochondrial fragmentation involved in apoptotic process"/>
    <property type="evidence" value="ECO:0007669"/>
    <property type="project" value="TreeGrafter"/>
</dbReference>
<keyword evidence="10" id="KW-0576">Peroxisome</keyword>
<feature type="transmembrane region" description="Helical" evidence="12">
    <location>
        <begin position="131"/>
        <end position="155"/>
    </location>
</feature>
<dbReference type="SUPFAM" id="SSF48452">
    <property type="entry name" value="TPR-like"/>
    <property type="match status" value="1"/>
</dbReference>
<evidence type="ECO:0000256" key="5">
    <source>
        <dbReference type="ARBA" id="ARBA00022703"/>
    </source>
</evidence>
<dbReference type="Pfam" id="PF14853">
    <property type="entry name" value="Fis1_TPR_C"/>
    <property type="match status" value="1"/>
</dbReference>
<protein>
    <recommendedName>
        <fullName evidence="11">Mitochondrial fission 1 protein</fullName>
    </recommendedName>
</protein>
<evidence type="ECO:0000256" key="2">
    <source>
        <dbReference type="ARBA" id="ARBA00004572"/>
    </source>
</evidence>